<dbReference type="GO" id="GO:0016042">
    <property type="term" value="P:lipid catabolic process"/>
    <property type="evidence" value="ECO:0007669"/>
    <property type="project" value="UniProtKB-KW"/>
</dbReference>
<dbReference type="GO" id="GO:0016788">
    <property type="term" value="F:hydrolase activity, acting on ester bonds"/>
    <property type="evidence" value="ECO:0007669"/>
    <property type="project" value="InterPro"/>
</dbReference>
<accession>A0A8J6CVH9</accession>
<keyword evidence="6" id="KW-0442">Lipid degradation</keyword>
<dbReference type="OrthoDB" id="975018at2759"/>
<evidence type="ECO:0000256" key="7">
    <source>
        <dbReference type="ARBA" id="ARBA00023098"/>
    </source>
</evidence>
<dbReference type="InterPro" id="IPR036514">
    <property type="entry name" value="SGNH_hydro_sf"/>
</dbReference>
<dbReference type="GO" id="GO:0005576">
    <property type="term" value="C:extracellular region"/>
    <property type="evidence" value="ECO:0007669"/>
    <property type="project" value="UniProtKB-SubCell"/>
</dbReference>
<dbReference type="InterPro" id="IPR001087">
    <property type="entry name" value="GDSL"/>
</dbReference>
<reference evidence="9 10" key="1">
    <citation type="journal article" date="2021" name="bioRxiv">
        <title>The Gossypium anomalum genome as a resource for cotton improvement and evolutionary analysis of hybrid incompatibility.</title>
        <authorList>
            <person name="Grover C.E."/>
            <person name="Yuan D."/>
            <person name="Arick M.A."/>
            <person name="Miller E.R."/>
            <person name="Hu G."/>
            <person name="Peterson D.G."/>
            <person name="Wendel J.F."/>
            <person name="Udall J.A."/>
        </authorList>
    </citation>
    <scope>NUCLEOTIDE SEQUENCE [LARGE SCALE GENOMIC DNA]</scope>
    <source>
        <strain evidence="9">JFW-Udall</strain>
        <tissue evidence="9">Leaf</tissue>
    </source>
</reference>
<keyword evidence="10" id="KW-1185">Reference proteome</keyword>
<evidence type="ECO:0000256" key="3">
    <source>
        <dbReference type="ARBA" id="ARBA00022525"/>
    </source>
</evidence>
<feature type="signal peptide" evidence="8">
    <location>
        <begin position="1"/>
        <end position="27"/>
    </location>
</feature>
<keyword evidence="5" id="KW-0378">Hydrolase</keyword>
<evidence type="ECO:0000256" key="6">
    <source>
        <dbReference type="ARBA" id="ARBA00022963"/>
    </source>
</evidence>
<dbReference type="PANTHER" id="PTHR45650">
    <property type="entry name" value="GDSL-LIKE LIPASE/ACYLHYDROLASE-RELATED"/>
    <property type="match status" value="1"/>
</dbReference>
<dbReference type="Proteomes" id="UP000701853">
    <property type="component" value="Chromosome 8"/>
</dbReference>
<protein>
    <submittedName>
        <fullName evidence="9">Uncharacterized protein</fullName>
    </submittedName>
</protein>
<dbReference type="CDD" id="cd01837">
    <property type="entry name" value="SGNH_plant_lipase_like"/>
    <property type="match status" value="1"/>
</dbReference>
<dbReference type="PANTHER" id="PTHR45650:SF9">
    <property type="entry name" value="SGNH HYDROLASE-TYPE ESTERASE DOMAIN-CONTAINING PROTEIN"/>
    <property type="match status" value="1"/>
</dbReference>
<sequence>MAYKLLKSLEVVAISVLFVILQNWANAKPQVPCYFIFGDSLSDNGNNNNLNTLAKVNYSPYGIDFPKGPTGRSCRDFVPNFHGESHVWFIERGASVDAEYLGFTRSMPPFAESKGQNILNGVNYASGAAGIRDETGKDLGDRIPLDKQIQNHKIIILRLSRLMRNNTETRLLLNRCIYSIQIGSNDYINNYFKPEFYDTSRRFTQMQYATLLVHQLSNQLKTLYNNGARKFAVYGLSLIGCAPFAISEYGTNGSFCVDKLNNAAALFNERLMPLIHQLNNGLPYAKFTYLSPSPNSTTFVTNDTCCTIGGGGGELCLKNSKPCSNRGRFIFWDGFHPTEAWNEKVAQRAYSSESSLEANPFNIHKLAKL</sequence>
<gene>
    <name evidence="9" type="ORF">CXB51_021588</name>
</gene>
<dbReference type="Pfam" id="PF00657">
    <property type="entry name" value="Lipase_GDSL"/>
    <property type="match status" value="1"/>
</dbReference>
<keyword evidence="3" id="KW-0964">Secreted</keyword>
<comment type="subcellular location">
    <subcellularLocation>
        <location evidence="1">Secreted</location>
    </subcellularLocation>
</comment>
<feature type="chain" id="PRO_5035245307" evidence="8">
    <location>
        <begin position="28"/>
        <end position="369"/>
    </location>
</feature>
<keyword evidence="7" id="KW-0443">Lipid metabolism</keyword>
<dbReference type="InterPro" id="IPR035669">
    <property type="entry name" value="SGNH_plant_lipase-like"/>
</dbReference>
<evidence type="ECO:0000256" key="1">
    <source>
        <dbReference type="ARBA" id="ARBA00004613"/>
    </source>
</evidence>
<dbReference type="EMBL" id="JAHUZN010000008">
    <property type="protein sequence ID" value="KAG8484986.1"/>
    <property type="molecule type" value="Genomic_DNA"/>
</dbReference>
<evidence type="ECO:0000256" key="4">
    <source>
        <dbReference type="ARBA" id="ARBA00022729"/>
    </source>
</evidence>
<name>A0A8J6CVH9_9ROSI</name>
<dbReference type="InterPro" id="IPR051238">
    <property type="entry name" value="GDSL_esterase/lipase"/>
</dbReference>
<proteinExistence type="inferred from homology"/>
<evidence type="ECO:0000256" key="8">
    <source>
        <dbReference type="SAM" id="SignalP"/>
    </source>
</evidence>
<evidence type="ECO:0000313" key="10">
    <source>
        <dbReference type="Proteomes" id="UP000701853"/>
    </source>
</evidence>
<evidence type="ECO:0000256" key="2">
    <source>
        <dbReference type="ARBA" id="ARBA00008668"/>
    </source>
</evidence>
<evidence type="ECO:0000313" key="9">
    <source>
        <dbReference type="EMBL" id="KAG8484986.1"/>
    </source>
</evidence>
<organism evidence="9 10">
    <name type="scientific">Gossypium anomalum</name>
    <dbReference type="NCBI Taxonomy" id="47600"/>
    <lineage>
        <taxon>Eukaryota</taxon>
        <taxon>Viridiplantae</taxon>
        <taxon>Streptophyta</taxon>
        <taxon>Embryophyta</taxon>
        <taxon>Tracheophyta</taxon>
        <taxon>Spermatophyta</taxon>
        <taxon>Magnoliopsida</taxon>
        <taxon>eudicotyledons</taxon>
        <taxon>Gunneridae</taxon>
        <taxon>Pentapetalae</taxon>
        <taxon>rosids</taxon>
        <taxon>malvids</taxon>
        <taxon>Malvales</taxon>
        <taxon>Malvaceae</taxon>
        <taxon>Malvoideae</taxon>
        <taxon>Gossypium</taxon>
    </lineage>
</organism>
<dbReference type="SUPFAM" id="SSF52266">
    <property type="entry name" value="SGNH hydrolase"/>
    <property type="match status" value="1"/>
</dbReference>
<keyword evidence="4 8" id="KW-0732">Signal</keyword>
<comment type="similarity">
    <text evidence="2">Belongs to the 'GDSL' lipolytic enzyme family.</text>
</comment>
<comment type="caution">
    <text evidence="9">The sequence shown here is derived from an EMBL/GenBank/DDBJ whole genome shotgun (WGS) entry which is preliminary data.</text>
</comment>
<evidence type="ECO:0000256" key="5">
    <source>
        <dbReference type="ARBA" id="ARBA00022801"/>
    </source>
</evidence>
<dbReference type="Gene3D" id="3.40.50.1110">
    <property type="entry name" value="SGNH hydrolase"/>
    <property type="match status" value="1"/>
</dbReference>
<dbReference type="AlphaFoldDB" id="A0A8J6CVH9"/>